<dbReference type="GO" id="GO:0005634">
    <property type="term" value="C:nucleus"/>
    <property type="evidence" value="ECO:0007669"/>
    <property type="project" value="UniProtKB-SubCell"/>
</dbReference>
<protein>
    <recommendedName>
        <fullName evidence="5">CRC domain-containing protein</fullName>
    </recommendedName>
</protein>
<dbReference type="OrthoDB" id="6283463at2759"/>
<gene>
    <name evidence="6" type="ORF">AFUS01_LOCUS41299</name>
</gene>
<dbReference type="Pfam" id="PF03638">
    <property type="entry name" value="TCR"/>
    <property type="match status" value="2"/>
</dbReference>
<comment type="caution">
    <text evidence="6">The sequence shown here is derived from an EMBL/GenBank/DDBJ whole genome shotgun (WGS) entry which is preliminary data.</text>
</comment>
<dbReference type="PANTHER" id="PTHR12446:SF34">
    <property type="entry name" value="PROTEIN LIN-54 HOMOLOG"/>
    <property type="match status" value="1"/>
</dbReference>
<organism evidence="6 7">
    <name type="scientific">Allacma fusca</name>
    <dbReference type="NCBI Taxonomy" id="39272"/>
    <lineage>
        <taxon>Eukaryota</taxon>
        <taxon>Metazoa</taxon>
        <taxon>Ecdysozoa</taxon>
        <taxon>Arthropoda</taxon>
        <taxon>Hexapoda</taxon>
        <taxon>Collembola</taxon>
        <taxon>Symphypleona</taxon>
        <taxon>Sminthuridae</taxon>
        <taxon>Allacma</taxon>
    </lineage>
</organism>
<evidence type="ECO:0000256" key="1">
    <source>
        <dbReference type="ARBA" id="ARBA00004123"/>
    </source>
</evidence>
<feature type="domain" description="CRC" evidence="5">
    <location>
        <begin position="391"/>
        <end position="506"/>
    </location>
</feature>
<dbReference type="EMBL" id="CAJVCH010561018">
    <property type="protein sequence ID" value="CAG7831558.1"/>
    <property type="molecule type" value="Genomic_DNA"/>
</dbReference>
<comment type="similarity">
    <text evidence="2">Belongs to the lin-54 family.</text>
</comment>
<accession>A0A8J2LA17</accession>
<dbReference type="Proteomes" id="UP000708208">
    <property type="component" value="Unassembled WGS sequence"/>
</dbReference>
<evidence type="ECO:0000313" key="6">
    <source>
        <dbReference type="EMBL" id="CAG7831558.1"/>
    </source>
</evidence>
<feature type="coiled-coil region" evidence="4">
    <location>
        <begin position="530"/>
        <end position="557"/>
    </location>
</feature>
<keyword evidence="7" id="KW-1185">Reference proteome</keyword>
<dbReference type="PANTHER" id="PTHR12446">
    <property type="entry name" value="TESMIN/TSO1-RELATED"/>
    <property type="match status" value="1"/>
</dbReference>
<dbReference type="PROSITE" id="PS51634">
    <property type="entry name" value="CRC"/>
    <property type="match status" value="1"/>
</dbReference>
<name>A0A8J2LA17_9HEXA</name>
<dbReference type="InterPro" id="IPR028307">
    <property type="entry name" value="Lin-54_fam"/>
</dbReference>
<evidence type="ECO:0000313" key="7">
    <source>
        <dbReference type="Proteomes" id="UP000708208"/>
    </source>
</evidence>
<reference evidence="6" key="1">
    <citation type="submission" date="2021-06" db="EMBL/GenBank/DDBJ databases">
        <authorList>
            <person name="Hodson N. C."/>
            <person name="Mongue J. A."/>
            <person name="Jaron S. K."/>
        </authorList>
    </citation>
    <scope>NUCLEOTIDE SEQUENCE</scope>
</reference>
<proteinExistence type="inferred from homology"/>
<evidence type="ECO:0000256" key="3">
    <source>
        <dbReference type="ARBA" id="ARBA00023242"/>
    </source>
</evidence>
<comment type="subcellular location">
    <subcellularLocation>
        <location evidence="1">Nucleus</location>
    </subcellularLocation>
</comment>
<evidence type="ECO:0000256" key="4">
    <source>
        <dbReference type="SAM" id="Coils"/>
    </source>
</evidence>
<keyword evidence="3" id="KW-0539">Nucleus</keyword>
<dbReference type="InterPro" id="IPR033467">
    <property type="entry name" value="Tesmin/TSO1-like_CXC"/>
</dbReference>
<dbReference type="SMART" id="SM01114">
    <property type="entry name" value="CXC"/>
    <property type="match status" value="2"/>
</dbReference>
<dbReference type="InterPro" id="IPR005172">
    <property type="entry name" value="CRC"/>
</dbReference>
<dbReference type="GO" id="GO:0006355">
    <property type="term" value="P:regulation of DNA-templated transcription"/>
    <property type="evidence" value="ECO:0007669"/>
    <property type="project" value="TreeGrafter"/>
</dbReference>
<sequence>MSDLNEELLQQLDGSTIVLTSSDQNEMDVGVEDAETQELVEEIIGEDDDQQHLIDTNVSSMHDLITLHAVDSQGNIIGDNDQVEIPMDQSMDQMMDAENIVEEVITSGQDDQFLEQGLPQQFLSVQEAVFNPNTGTLQPVSSLVTSCTTTTPKVSSPKRQPMRQQHTKVKYIIAQPQEHGQQQLILDAAQLQGLINSGASVIKSGGQNLVISSGNQNIKKQVRSPAKILPAPIPVGDQQQTTTTQKFLLKQGTVLTPISSPLQGGKFVQVGGGNQIRYVQVVQNKNIAPSNKIPIAPAKPKPVAPKPLPGQTIILPSSDLNLQHQGLSNFVVVPNFMVKSEGGNQPIPIRPATNLSAEPTESAVLSNLGQQQQQGNYESFRSLLEPNGMRPRKPCNCTKSQCLKLYCDCFANGEFCHLCNCTNCFNNLTHEEDRQKAIKLVLERNPGAFRPKIGKSSQSGEAHERRHNKGCNCRRSGCLKNYCECYEAKIFCSGICKCTGCKNCIENIPTGLPNGMGVEQHFAGAGTSHRQTLKDLAEAAEVRVQQQNQVKNKMRAQMQEVSPQNNLGIMVPPLVFRYPQGSISYEVVTSTVELLLAKAEAAEKQKLSEGEIEKVILEEFGDCLAAVMELGSTME</sequence>
<evidence type="ECO:0000256" key="2">
    <source>
        <dbReference type="ARBA" id="ARBA00007267"/>
    </source>
</evidence>
<dbReference type="AlphaFoldDB" id="A0A8J2LA17"/>
<keyword evidence="4" id="KW-0175">Coiled coil</keyword>
<evidence type="ECO:0000259" key="5">
    <source>
        <dbReference type="PROSITE" id="PS51634"/>
    </source>
</evidence>